<dbReference type="PRINTS" id="PR00465">
    <property type="entry name" value="EP450IV"/>
</dbReference>
<keyword evidence="8" id="KW-0732">Signal</keyword>
<dbReference type="EMBL" id="JARKIE010000214">
    <property type="protein sequence ID" value="KAJ7665649.1"/>
    <property type="molecule type" value="Genomic_DNA"/>
</dbReference>
<dbReference type="Pfam" id="PF00067">
    <property type="entry name" value="p450"/>
    <property type="match status" value="1"/>
</dbReference>
<dbReference type="InterPro" id="IPR001128">
    <property type="entry name" value="Cyt_P450"/>
</dbReference>
<feature type="transmembrane region" description="Helical" evidence="7">
    <location>
        <begin position="270"/>
        <end position="298"/>
    </location>
</feature>
<comment type="caution">
    <text evidence="9">The sequence shown here is derived from an EMBL/GenBank/DDBJ whole genome shotgun (WGS) entry which is preliminary data.</text>
</comment>
<dbReference type="GO" id="GO:0016705">
    <property type="term" value="F:oxidoreductase activity, acting on paired donors, with incorporation or reduction of molecular oxygen"/>
    <property type="evidence" value="ECO:0007669"/>
    <property type="project" value="InterPro"/>
</dbReference>
<feature type="signal peptide" evidence="8">
    <location>
        <begin position="1"/>
        <end position="16"/>
    </location>
</feature>
<evidence type="ECO:0000313" key="9">
    <source>
        <dbReference type="EMBL" id="KAJ7665649.1"/>
    </source>
</evidence>
<evidence type="ECO:0000256" key="1">
    <source>
        <dbReference type="ARBA" id="ARBA00001971"/>
    </source>
</evidence>
<dbReference type="SUPFAM" id="SSF48264">
    <property type="entry name" value="Cytochrome P450"/>
    <property type="match status" value="1"/>
</dbReference>
<evidence type="ECO:0000256" key="8">
    <source>
        <dbReference type="SAM" id="SignalP"/>
    </source>
</evidence>
<sequence>MPRCLYAAASLCLVVAFRAIFKRRELRGNHPPIIDIPASEIFNNPREAYEKALKDHGPVIGVRRKGFLEFIVDPTLVQTVLTSDQSFSFEEAMATVLHLRPFVSFFWSFFREIDDLVQNGINPRMSNILERICPVFNLSAEKSIGHGTIDMFEHAHTSIAEAMIILIFGEGYVNERNIRVVTNVATDIAGLTGMYQNSSALGRHFPTIWSICTWVKVICTSILAFFRIIGPQVWRQIRSRRWVEDGEKPTNVLEYLSYKHAKNGTVSPTAFLWIMSLLMGIIFASVHQTASVVVWVVFELATRPEYLKQLREEVHSNVDPVTNSLDPSNIGEAVQKATWLDSFIREVLRTKGDTLSTCRMTTADTPLGGYTIPKGFLVFPLATLVHLNPVYHPDPPVFRPERWQGADARPAVMSSASYIPFGLARWSCPGKILAVSGAADWMLCFSIYTDSRLS</sequence>
<keyword evidence="7" id="KW-0472">Membrane</keyword>
<keyword evidence="10" id="KW-1185">Reference proteome</keyword>
<dbReference type="Proteomes" id="UP001221757">
    <property type="component" value="Unassembled WGS sequence"/>
</dbReference>
<evidence type="ECO:0000313" key="10">
    <source>
        <dbReference type="Proteomes" id="UP001221757"/>
    </source>
</evidence>
<dbReference type="Gene3D" id="1.10.630.10">
    <property type="entry name" value="Cytochrome P450"/>
    <property type="match status" value="1"/>
</dbReference>
<comment type="similarity">
    <text evidence="2">Belongs to the cytochrome P450 family.</text>
</comment>
<name>A0AAD7G4K9_MYCRO</name>
<organism evidence="9 10">
    <name type="scientific">Mycena rosella</name>
    <name type="common">Pink bonnet</name>
    <name type="synonym">Agaricus rosellus</name>
    <dbReference type="NCBI Taxonomy" id="1033263"/>
    <lineage>
        <taxon>Eukaryota</taxon>
        <taxon>Fungi</taxon>
        <taxon>Dikarya</taxon>
        <taxon>Basidiomycota</taxon>
        <taxon>Agaricomycotina</taxon>
        <taxon>Agaricomycetes</taxon>
        <taxon>Agaricomycetidae</taxon>
        <taxon>Agaricales</taxon>
        <taxon>Marasmiineae</taxon>
        <taxon>Mycenaceae</taxon>
        <taxon>Mycena</taxon>
    </lineage>
</organism>
<keyword evidence="3 6" id="KW-0349">Heme</keyword>
<evidence type="ECO:0000256" key="3">
    <source>
        <dbReference type="ARBA" id="ARBA00022617"/>
    </source>
</evidence>
<accession>A0AAD7G4K9</accession>
<feature type="binding site" description="axial binding residue" evidence="6">
    <location>
        <position position="428"/>
    </location>
    <ligand>
        <name>heme</name>
        <dbReference type="ChEBI" id="CHEBI:30413"/>
    </ligand>
    <ligandPart>
        <name>Fe</name>
        <dbReference type="ChEBI" id="CHEBI:18248"/>
    </ligandPart>
</feature>
<evidence type="ECO:0000256" key="2">
    <source>
        <dbReference type="ARBA" id="ARBA00010617"/>
    </source>
</evidence>
<dbReference type="PANTHER" id="PTHR24304">
    <property type="entry name" value="CYTOCHROME P450 FAMILY 7"/>
    <property type="match status" value="1"/>
</dbReference>
<dbReference type="GO" id="GO:0004497">
    <property type="term" value="F:monooxygenase activity"/>
    <property type="evidence" value="ECO:0007669"/>
    <property type="project" value="InterPro"/>
</dbReference>
<dbReference type="InterPro" id="IPR036396">
    <property type="entry name" value="Cyt_P450_sf"/>
</dbReference>
<feature type="transmembrane region" description="Helical" evidence="7">
    <location>
        <begin position="208"/>
        <end position="230"/>
    </location>
</feature>
<proteinExistence type="inferred from homology"/>
<dbReference type="InterPro" id="IPR050529">
    <property type="entry name" value="CYP450_sterol_14alpha_dmase"/>
</dbReference>
<keyword evidence="7" id="KW-1133">Transmembrane helix</keyword>
<keyword evidence="7" id="KW-0812">Transmembrane</keyword>
<dbReference type="GO" id="GO:0005506">
    <property type="term" value="F:iron ion binding"/>
    <property type="evidence" value="ECO:0007669"/>
    <property type="project" value="InterPro"/>
</dbReference>
<gene>
    <name evidence="9" type="ORF">B0H17DRAFT_1090548</name>
</gene>
<evidence type="ECO:0000256" key="7">
    <source>
        <dbReference type="SAM" id="Phobius"/>
    </source>
</evidence>
<feature type="chain" id="PRO_5041966907" evidence="8">
    <location>
        <begin position="17"/>
        <end position="454"/>
    </location>
</feature>
<dbReference type="GO" id="GO:0020037">
    <property type="term" value="F:heme binding"/>
    <property type="evidence" value="ECO:0007669"/>
    <property type="project" value="InterPro"/>
</dbReference>
<dbReference type="InterPro" id="IPR002403">
    <property type="entry name" value="Cyt_P450_E_grp-IV"/>
</dbReference>
<protein>
    <submittedName>
        <fullName evidence="9">Cytochrome P450</fullName>
    </submittedName>
</protein>
<evidence type="ECO:0000256" key="6">
    <source>
        <dbReference type="PIRSR" id="PIRSR602403-1"/>
    </source>
</evidence>
<keyword evidence="4 6" id="KW-0479">Metal-binding</keyword>
<comment type="cofactor">
    <cofactor evidence="1 6">
        <name>heme</name>
        <dbReference type="ChEBI" id="CHEBI:30413"/>
    </cofactor>
</comment>
<evidence type="ECO:0000256" key="4">
    <source>
        <dbReference type="ARBA" id="ARBA00022723"/>
    </source>
</evidence>
<evidence type="ECO:0000256" key="5">
    <source>
        <dbReference type="ARBA" id="ARBA00023004"/>
    </source>
</evidence>
<keyword evidence="5 6" id="KW-0408">Iron</keyword>
<dbReference type="AlphaFoldDB" id="A0AAD7G4K9"/>
<dbReference type="PANTHER" id="PTHR24304:SF2">
    <property type="entry name" value="24-HYDROXYCHOLESTEROL 7-ALPHA-HYDROXYLASE"/>
    <property type="match status" value="1"/>
</dbReference>
<reference evidence="9" key="1">
    <citation type="submission" date="2023-03" db="EMBL/GenBank/DDBJ databases">
        <title>Massive genome expansion in bonnet fungi (Mycena s.s.) driven by repeated elements and novel gene families across ecological guilds.</title>
        <authorList>
            <consortium name="Lawrence Berkeley National Laboratory"/>
            <person name="Harder C.B."/>
            <person name="Miyauchi S."/>
            <person name="Viragh M."/>
            <person name="Kuo A."/>
            <person name="Thoen E."/>
            <person name="Andreopoulos B."/>
            <person name="Lu D."/>
            <person name="Skrede I."/>
            <person name="Drula E."/>
            <person name="Henrissat B."/>
            <person name="Morin E."/>
            <person name="Kohler A."/>
            <person name="Barry K."/>
            <person name="LaButti K."/>
            <person name="Morin E."/>
            <person name="Salamov A."/>
            <person name="Lipzen A."/>
            <person name="Mereny Z."/>
            <person name="Hegedus B."/>
            <person name="Baldrian P."/>
            <person name="Stursova M."/>
            <person name="Weitz H."/>
            <person name="Taylor A."/>
            <person name="Grigoriev I.V."/>
            <person name="Nagy L.G."/>
            <person name="Martin F."/>
            <person name="Kauserud H."/>
        </authorList>
    </citation>
    <scope>NUCLEOTIDE SEQUENCE</scope>
    <source>
        <strain evidence="9">CBHHK067</strain>
    </source>
</reference>